<dbReference type="Gene3D" id="3.40.50.300">
    <property type="entry name" value="P-loop containing nucleotide triphosphate hydrolases"/>
    <property type="match status" value="1"/>
</dbReference>
<sequence>MSHTFHKPQDPPALDIKPYRNIPNGLAREVNGLTMAAQTGEYTFTDARLQTIAMPVMDGTGKPRWDNAYYDAFWSLRNGDLRLSEDGDTMYARDTNWLGGDMPNTWHPISSLAEEFGFPTGNHAVRNLEPMFRAETLKLPRLTRGMLFGKTAFHPQGKHTVTVEEADENGAYTYVDTSPWLTDSKKTAELVEQANKFIAQLTADDASRENLLRMFATPFLEPYKHLFYVFYGHGGDGKSFLLGRLGDAYPDKASGIGIKALNSPSVFESGNEALKLDGRYWVYDEEGDMLTDKDMGIIKRIATGDTIHARGVGRNSVNVRSQATLVIASNHPLATSNGDANMRRLVPVMFAGRKTPQQMQPLADFIDEYGMTPFLLASAILWADKPLDDDIHRDISFNDSEQELNERAMWIVNEICENGYADTRLCPYLGHVSGDTYKMLGVGLRSKRIDGKVCSVRVVIDEDRFAPYRERYEQELDESPLPLLEDLPVPETQTDMERRVTEDGEMVYVKAPEGFKFHKEPTDPNNPKAVRNWKNGKQEDVVEIGAGDVYAVIPQPGNIIIDMDAPKDDHSRHGYDILRPMLEPTLMVHTPTHGGIHAYYRLPEGWTGKLKNTNHADGIPVDVKVDGRGYVLGAGSNIEGVGFYQLVGDEMDVQEAPIGLLNWLVEHGYGVEPMPKATAATAKEAAPRNGRPDLTPVPEGRRNDTLYRWAWGRLHNHEDNEANIHDELVLRGHVSGLGDTEIERIWKSVKETA</sequence>
<dbReference type="EMBL" id="BK016104">
    <property type="protein sequence ID" value="DAF95152.1"/>
    <property type="molecule type" value="Genomic_DNA"/>
</dbReference>
<name>A0A8S5UKZ3_9CAUD</name>
<dbReference type="Pfam" id="PF09250">
    <property type="entry name" value="Prim-Pol"/>
    <property type="match status" value="1"/>
</dbReference>
<evidence type="ECO:0000313" key="3">
    <source>
        <dbReference type="EMBL" id="DAF95152.1"/>
    </source>
</evidence>
<protein>
    <submittedName>
        <fullName evidence="3">DNA helicase</fullName>
    </submittedName>
</protein>
<reference evidence="3" key="1">
    <citation type="journal article" date="2021" name="Proc. Natl. Acad. Sci. U.S.A.">
        <title>A Catalog of Tens of Thousands of Viruses from Human Metagenomes Reveals Hidden Associations with Chronic Diseases.</title>
        <authorList>
            <person name="Tisza M.J."/>
            <person name="Buck C.B."/>
        </authorList>
    </citation>
    <scope>NUCLEOTIDE SEQUENCE</scope>
    <source>
        <strain evidence="3">CtICF6</strain>
    </source>
</reference>
<dbReference type="InterPro" id="IPR045455">
    <property type="entry name" value="NrS-1_pol-like_helicase"/>
</dbReference>
<accession>A0A8S5UKZ3</accession>
<keyword evidence="3" id="KW-0547">Nucleotide-binding</keyword>
<keyword evidence="3" id="KW-0378">Hydrolase</keyword>
<dbReference type="InterPro" id="IPR015330">
    <property type="entry name" value="DNA_primase/pol_bifunc_N"/>
</dbReference>
<dbReference type="GO" id="GO:0004386">
    <property type="term" value="F:helicase activity"/>
    <property type="evidence" value="ECO:0007669"/>
    <property type="project" value="UniProtKB-KW"/>
</dbReference>
<dbReference type="InterPro" id="IPR027417">
    <property type="entry name" value="P-loop_NTPase"/>
</dbReference>
<feature type="region of interest" description="Disordered" evidence="1">
    <location>
        <begin position="679"/>
        <end position="699"/>
    </location>
</feature>
<dbReference type="SMART" id="SM00943">
    <property type="entry name" value="Prim-Pol"/>
    <property type="match status" value="1"/>
</dbReference>
<keyword evidence="3" id="KW-0347">Helicase</keyword>
<evidence type="ECO:0000256" key="1">
    <source>
        <dbReference type="SAM" id="MobiDB-lite"/>
    </source>
</evidence>
<proteinExistence type="predicted"/>
<dbReference type="Pfam" id="PF19263">
    <property type="entry name" value="DUF5906"/>
    <property type="match status" value="1"/>
</dbReference>
<organism evidence="3">
    <name type="scientific">Siphoviridae sp. ctICF6</name>
    <dbReference type="NCBI Taxonomy" id="2825427"/>
    <lineage>
        <taxon>Viruses</taxon>
        <taxon>Duplodnaviria</taxon>
        <taxon>Heunggongvirae</taxon>
        <taxon>Uroviricota</taxon>
        <taxon>Caudoviricetes</taxon>
    </lineage>
</organism>
<keyword evidence="3" id="KW-0067">ATP-binding</keyword>
<dbReference type="SUPFAM" id="SSF56747">
    <property type="entry name" value="Prim-pol domain"/>
    <property type="match status" value="1"/>
</dbReference>
<evidence type="ECO:0000259" key="2">
    <source>
        <dbReference type="SMART" id="SM00943"/>
    </source>
</evidence>
<feature type="domain" description="DNA primase/polymerase bifunctional N-terminal" evidence="2">
    <location>
        <begin position="509"/>
        <end position="660"/>
    </location>
</feature>